<dbReference type="Pfam" id="PF09084">
    <property type="entry name" value="NMT1"/>
    <property type="match status" value="1"/>
</dbReference>
<evidence type="ECO:0000313" key="6">
    <source>
        <dbReference type="EMBL" id="NEV00507.1"/>
    </source>
</evidence>
<protein>
    <recommendedName>
        <fullName evidence="5">SsuA/THI5-like domain-containing protein</fullName>
    </recommendedName>
</protein>
<keyword evidence="3 4" id="KW-0732">Signal</keyword>
<feature type="chain" id="PRO_5026907325" description="SsuA/THI5-like domain-containing protein" evidence="4">
    <location>
        <begin position="37"/>
        <end position="329"/>
    </location>
</feature>
<feature type="signal peptide" evidence="4">
    <location>
        <begin position="1"/>
        <end position="36"/>
    </location>
</feature>
<dbReference type="SUPFAM" id="SSF53850">
    <property type="entry name" value="Periplasmic binding protein-like II"/>
    <property type="match status" value="1"/>
</dbReference>
<evidence type="ECO:0000256" key="1">
    <source>
        <dbReference type="ARBA" id="ARBA00004418"/>
    </source>
</evidence>
<evidence type="ECO:0000256" key="3">
    <source>
        <dbReference type="ARBA" id="ARBA00022729"/>
    </source>
</evidence>
<organism evidence="6 7">
    <name type="scientific">Bradyrhizobium uaiense</name>
    <dbReference type="NCBI Taxonomy" id="2594946"/>
    <lineage>
        <taxon>Bacteria</taxon>
        <taxon>Pseudomonadati</taxon>
        <taxon>Pseudomonadota</taxon>
        <taxon>Alphaproteobacteria</taxon>
        <taxon>Hyphomicrobiales</taxon>
        <taxon>Nitrobacteraceae</taxon>
        <taxon>Bradyrhizobium</taxon>
    </lineage>
</organism>
<evidence type="ECO:0000256" key="2">
    <source>
        <dbReference type="ARBA" id="ARBA00010742"/>
    </source>
</evidence>
<dbReference type="CDD" id="cd01008">
    <property type="entry name" value="PBP2_NrtA_SsuA_CpmA_like"/>
    <property type="match status" value="1"/>
</dbReference>
<accession>A0A6P1BPS6</accession>
<keyword evidence="7" id="KW-1185">Reference proteome</keyword>
<comment type="subcellular location">
    <subcellularLocation>
        <location evidence="1">Periplasm</location>
    </subcellularLocation>
</comment>
<comment type="caution">
    <text evidence="6">The sequence shown here is derived from an EMBL/GenBank/DDBJ whole genome shotgun (WGS) entry which is preliminary data.</text>
</comment>
<evidence type="ECO:0000313" key="7">
    <source>
        <dbReference type="Proteomes" id="UP000468531"/>
    </source>
</evidence>
<dbReference type="InterPro" id="IPR015168">
    <property type="entry name" value="SsuA/THI5"/>
</dbReference>
<reference evidence="6 7" key="1">
    <citation type="journal article" date="2020" name="Arch. Microbiol.">
        <title>Bradyrhizobium uaiense sp. nov., a new highly efficient cowpea symbiont.</title>
        <authorList>
            <person name="Cabral Michel D."/>
            <person name="Azarias Guimaraes A."/>
            <person name="Martins da Costa E."/>
            <person name="Soares de Carvalho T."/>
            <person name="Balsanelli E."/>
            <person name="Willems A."/>
            <person name="Maltempi de Souza E."/>
            <person name="de Souza Moreira F.M."/>
        </authorList>
    </citation>
    <scope>NUCLEOTIDE SEQUENCE [LARGE SCALE GENOMIC DNA]</scope>
    <source>
        <strain evidence="6 7">UFLA 03-164</strain>
    </source>
</reference>
<proteinExistence type="inferred from homology"/>
<dbReference type="PANTHER" id="PTHR30024:SF47">
    <property type="entry name" value="TAURINE-BINDING PERIPLASMIC PROTEIN"/>
    <property type="match status" value="1"/>
</dbReference>
<evidence type="ECO:0000256" key="4">
    <source>
        <dbReference type="SAM" id="SignalP"/>
    </source>
</evidence>
<sequence>MVTSIAALFAGSGRLARTVAVALAAVVTLASAPSRAQEITIGEGIALGWGQFFVADHDKTWQRQGLAPKVSTFASGRLVLDALVGGGVLIGTAAETPVVFATLNGLPVRIIGTLNRHEPFDLVAIKDIKSTKDIKGRRIGYSQGTNAHYYLSKLLKQEGLAWSDITAVSLNPGDFVSSLAGGAIDGFIWTEPHMSQAIAQGADRFHIIRSEGLYNTYSTIITLQSTIDSKPDLLVKAVKALLEADDNIRKDPDAAATLTAERIKLDPAIAKAFWTRANFKLELDKASLVSLMEEQAKWAVDNKLVRPDVKTPDFNTVVVTSVLDRAGQD</sequence>
<evidence type="ECO:0000259" key="5">
    <source>
        <dbReference type="Pfam" id="PF09084"/>
    </source>
</evidence>
<dbReference type="Gene3D" id="3.40.190.10">
    <property type="entry name" value="Periplasmic binding protein-like II"/>
    <property type="match status" value="2"/>
</dbReference>
<dbReference type="EMBL" id="VKHP01000182">
    <property type="protein sequence ID" value="NEV00507.1"/>
    <property type="molecule type" value="Genomic_DNA"/>
</dbReference>
<dbReference type="Proteomes" id="UP000468531">
    <property type="component" value="Unassembled WGS sequence"/>
</dbReference>
<dbReference type="GO" id="GO:0042918">
    <property type="term" value="P:alkanesulfonate transmembrane transport"/>
    <property type="evidence" value="ECO:0007669"/>
    <property type="project" value="TreeGrafter"/>
</dbReference>
<gene>
    <name evidence="6" type="ORF">FNJ47_33030</name>
</gene>
<comment type="similarity">
    <text evidence="2">Belongs to the bacterial solute-binding protein SsuA/TauA family.</text>
</comment>
<dbReference type="PANTHER" id="PTHR30024">
    <property type="entry name" value="ALIPHATIC SULFONATES-BINDING PROTEIN-RELATED"/>
    <property type="match status" value="1"/>
</dbReference>
<dbReference type="GO" id="GO:0042597">
    <property type="term" value="C:periplasmic space"/>
    <property type="evidence" value="ECO:0007669"/>
    <property type="project" value="UniProtKB-SubCell"/>
</dbReference>
<feature type="domain" description="SsuA/THI5-like" evidence="5">
    <location>
        <begin position="60"/>
        <end position="255"/>
    </location>
</feature>
<dbReference type="AlphaFoldDB" id="A0A6P1BPS6"/>
<name>A0A6P1BPS6_9BRAD</name>